<proteinExistence type="predicted"/>
<sequence length="66" mass="7558">MKYNQISSNGLRALHSGIVSALAEDDAQPPHRKAYGVREYPDWRRHADCIEAELAARGQWIVPVRW</sequence>
<dbReference type="EMBL" id="MNAO01000009">
    <property type="protein sequence ID" value="OHV18063.1"/>
    <property type="molecule type" value="Genomic_DNA"/>
</dbReference>
<evidence type="ECO:0000313" key="1">
    <source>
        <dbReference type="EMBL" id="OHV18063.1"/>
    </source>
</evidence>
<evidence type="ECO:0000313" key="2">
    <source>
        <dbReference type="Proteomes" id="UP000180215"/>
    </source>
</evidence>
<reference evidence="1 2" key="1">
    <citation type="submission" date="2016-10" db="EMBL/GenBank/DDBJ databases">
        <title>Draft genome sequence of Methylobacterium extorquens CP3, a seed endophyte of Crotalaria pumila with plant growth-promoting and metal tolerance properties.</title>
        <authorList>
            <person name="Sanchez-Lopez A.S."/>
            <person name="Van Hamme J.D."/>
            <person name="Thijs S."/>
            <person name="Mcammond B.M."/>
            <person name="Stevens V."/>
            <person name="Gonzalez-Chavez M.D.C."/>
            <person name="Vangronsveld J."/>
        </authorList>
    </citation>
    <scope>NUCLEOTIDE SEQUENCE [LARGE SCALE GENOMIC DNA]</scope>
    <source>
        <strain evidence="1 2">CP3</strain>
    </source>
</reference>
<gene>
    <name evidence="1" type="ORF">BK022_01740</name>
</gene>
<dbReference type="AlphaFoldDB" id="A0A1S1P535"/>
<comment type="caution">
    <text evidence="1">The sequence shown here is derived from an EMBL/GenBank/DDBJ whole genome shotgun (WGS) entry which is preliminary data.</text>
</comment>
<dbReference type="Proteomes" id="UP000180215">
    <property type="component" value="Unassembled WGS sequence"/>
</dbReference>
<protein>
    <submittedName>
        <fullName evidence="1">Uncharacterized protein</fullName>
    </submittedName>
</protein>
<name>A0A1S1P535_METEX</name>
<organism evidence="1 2">
    <name type="scientific">Methylorubrum extorquens</name>
    <name type="common">Methylobacterium dichloromethanicum</name>
    <name type="synonym">Methylobacterium extorquens</name>
    <dbReference type="NCBI Taxonomy" id="408"/>
    <lineage>
        <taxon>Bacteria</taxon>
        <taxon>Pseudomonadati</taxon>
        <taxon>Pseudomonadota</taxon>
        <taxon>Alphaproteobacteria</taxon>
        <taxon>Hyphomicrobiales</taxon>
        <taxon>Methylobacteriaceae</taxon>
        <taxon>Methylorubrum</taxon>
    </lineage>
</organism>
<accession>A0A1S1P535</accession>